<feature type="domain" description="UspA" evidence="2">
    <location>
        <begin position="162"/>
        <end position="295"/>
    </location>
</feature>
<dbReference type="InterPro" id="IPR006015">
    <property type="entry name" value="Universal_stress_UspA"/>
</dbReference>
<dbReference type="PANTHER" id="PTHR31964">
    <property type="entry name" value="ADENINE NUCLEOTIDE ALPHA HYDROLASES-LIKE SUPERFAMILY PROTEIN"/>
    <property type="match status" value="1"/>
</dbReference>
<comment type="caution">
    <text evidence="3">The sequence shown here is derived from an EMBL/GenBank/DDBJ whole genome shotgun (WGS) entry which is preliminary data.</text>
</comment>
<dbReference type="InterPro" id="IPR006016">
    <property type="entry name" value="UspA"/>
</dbReference>
<gene>
    <name evidence="3" type="ORF">AB0I48_12025</name>
</gene>
<keyword evidence="4" id="KW-1185">Reference proteome</keyword>
<dbReference type="InterPro" id="IPR014729">
    <property type="entry name" value="Rossmann-like_a/b/a_fold"/>
</dbReference>
<dbReference type="SUPFAM" id="SSF52402">
    <property type="entry name" value="Adenine nucleotide alpha hydrolases-like"/>
    <property type="match status" value="2"/>
</dbReference>
<accession>A0ABV3FSW2</accession>
<protein>
    <submittedName>
        <fullName evidence="3">Universal stress protein</fullName>
    </submittedName>
</protein>
<evidence type="ECO:0000259" key="2">
    <source>
        <dbReference type="Pfam" id="PF00582"/>
    </source>
</evidence>
<feature type="domain" description="UspA" evidence="2">
    <location>
        <begin position="13"/>
        <end position="150"/>
    </location>
</feature>
<reference evidence="3 4" key="1">
    <citation type="submission" date="2024-06" db="EMBL/GenBank/DDBJ databases">
        <title>The Natural Products Discovery Center: Release of the First 8490 Sequenced Strains for Exploring Actinobacteria Biosynthetic Diversity.</title>
        <authorList>
            <person name="Kalkreuter E."/>
            <person name="Kautsar S.A."/>
            <person name="Yang D."/>
            <person name="Bader C.D."/>
            <person name="Teijaro C.N."/>
            <person name="Fluegel L."/>
            <person name="Davis C.M."/>
            <person name="Simpson J.R."/>
            <person name="Lauterbach L."/>
            <person name="Steele A.D."/>
            <person name="Gui C."/>
            <person name="Meng S."/>
            <person name="Li G."/>
            <person name="Viehrig K."/>
            <person name="Ye F."/>
            <person name="Su P."/>
            <person name="Kiefer A.F."/>
            <person name="Nichols A."/>
            <person name="Cepeda A.J."/>
            <person name="Yan W."/>
            <person name="Fan B."/>
            <person name="Jiang Y."/>
            <person name="Adhikari A."/>
            <person name="Zheng C.-J."/>
            <person name="Schuster L."/>
            <person name="Cowan T.M."/>
            <person name="Smanski M.J."/>
            <person name="Chevrette M.G."/>
            <person name="De Carvalho L.P.S."/>
            <person name="Shen B."/>
        </authorList>
    </citation>
    <scope>NUCLEOTIDE SEQUENCE [LARGE SCALE GENOMIC DNA]</scope>
    <source>
        <strain evidence="3 4">NPDC050403</strain>
    </source>
</reference>
<dbReference type="Gene3D" id="3.40.50.620">
    <property type="entry name" value="HUPs"/>
    <property type="match status" value="2"/>
</dbReference>
<sequence>MAEHHFPQSGPPIIAAIDSSACSYQAAAWAALDAVLHRRPLHLLIAVGIPLDFGRGAALSAADVEWMRRDGERILVEATRIAREAVPGEELELTTEVTFENVIPALLDRSERARMLVVGSRGVGAFHRRVPGSVTTAVVRHAQCPVAVIHDIADTDPDRGERPVVVGVDGSSNSVPAIGLAFEEASLRKVSLTALHTWSDAGSLDLPWSGWETARESEEALLAEQLAGLRERYPDVPVQRITTVDRPARALLEESANAQLLVVGSHGRGGFAGMMLGSTSNALLHSVQCPMIVVRNGQRHRS</sequence>
<dbReference type="PANTHER" id="PTHR31964:SF113">
    <property type="entry name" value="USPA DOMAIN-CONTAINING PROTEIN"/>
    <property type="match status" value="1"/>
</dbReference>
<dbReference type="EMBL" id="JBFAKC010000004">
    <property type="protein sequence ID" value="MEV0708286.1"/>
    <property type="molecule type" value="Genomic_DNA"/>
</dbReference>
<dbReference type="Pfam" id="PF00582">
    <property type="entry name" value="Usp"/>
    <property type="match status" value="2"/>
</dbReference>
<dbReference type="PRINTS" id="PR01438">
    <property type="entry name" value="UNVRSLSTRESS"/>
</dbReference>
<dbReference type="Proteomes" id="UP001551695">
    <property type="component" value="Unassembled WGS sequence"/>
</dbReference>
<dbReference type="RefSeq" id="WP_357782830.1">
    <property type="nucleotide sequence ID" value="NZ_JBFAKC010000004.1"/>
</dbReference>
<evidence type="ECO:0000313" key="3">
    <source>
        <dbReference type="EMBL" id="MEV0708286.1"/>
    </source>
</evidence>
<proteinExistence type="inferred from homology"/>
<organism evidence="3 4">
    <name type="scientific">Nocardia aurea</name>
    <dbReference type="NCBI Taxonomy" id="2144174"/>
    <lineage>
        <taxon>Bacteria</taxon>
        <taxon>Bacillati</taxon>
        <taxon>Actinomycetota</taxon>
        <taxon>Actinomycetes</taxon>
        <taxon>Mycobacteriales</taxon>
        <taxon>Nocardiaceae</taxon>
        <taxon>Nocardia</taxon>
    </lineage>
</organism>
<evidence type="ECO:0000256" key="1">
    <source>
        <dbReference type="ARBA" id="ARBA00008791"/>
    </source>
</evidence>
<comment type="similarity">
    <text evidence="1">Belongs to the universal stress protein A family.</text>
</comment>
<name>A0ABV3FSW2_9NOCA</name>
<evidence type="ECO:0000313" key="4">
    <source>
        <dbReference type="Proteomes" id="UP001551695"/>
    </source>
</evidence>